<evidence type="ECO:0000313" key="6">
    <source>
        <dbReference type="EMBL" id="KAK3084265.1"/>
    </source>
</evidence>
<dbReference type="Gene3D" id="1.25.40.420">
    <property type="match status" value="1"/>
</dbReference>
<feature type="region of interest" description="Disordered" evidence="3">
    <location>
        <begin position="258"/>
        <end position="287"/>
    </location>
</feature>
<dbReference type="Gene3D" id="3.30.710.10">
    <property type="entry name" value="Potassium Channel Kv1.1, Chain A"/>
    <property type="match status" value="1"/>
</dbReference>
<accession>A0AA88XF92</accession>
<dbReference type="PANTHER" id="PTHR45774:SF3">
    <property type="entry name" value="BTB (POZ) DOMAIN-CONTAINING 2B-RELATED"/>
    <property type="match status" value="1"/>
</dbReference>
<evidence type="ECO:0008006" key="8">
    <source>
        <dbReference type="Google" id="ProtNLM"/>
    </source>
</evidence>
<dbReference type="SMART" id="SM00225">
    <property type="entry name" value="BTB"/>
    <property type="match status" value="1"/>
</dbReference>
<dbReference type="CDD" id="cd18186">
    <property type="entry name" value="BTB_POZ_ZBTB_KLHL-like"/>
    <property type="match status" value="1"/>
</dbReference>
<dbReference type="PANTHER" id="PTHR45774">
    <property type="entry name" value="BTB/POZ DOMAIN-CONTAINING"/>
    <property type="match status" value="1"/>
</dbReference>
<evidence type="ECO:0000313" key="7">
    <source>
        <dbReference type="Proteomes" id="UP001186944"/>
    </source>
</evidence>
<dbReference type="GO" id="GO:0005829">
    <property type="term" value="C:cytosol"/>
    <property type="evidence" value="ECO:0007669"/>
    <property type="project" value="TreeGrafter"/>
</dbReference>
<keyword evidence="2" id="KW-0963">Cytoplasm</keyword>
<reference evidence="6" key="1">
    <citation type="submission" date="2019-08" db="EMBL/GenBank/DDBJ databases">
        <title>The improved chromosome-level genome for the pearl oyster Pinctada fucata martensii using PacBio sequencing and Hi-C.</title>
        <authorList>
            <person name="Zheng Z."/>
        </authorList>
    </citation>
    <scope>NUCLEOTIDE SEQUENCE</scope>
    <source>
        <strain evidence="6">ZZ-2019</strain>
        <tissue evidence="6">Adductor muscle</tissue>
    </source>
</reference>
<evidence type="ECO:0000259" key="5">
    <source>
        <dbReference type="SMART" id="SM00875"/>
    </source>
</evidence>
<dbReference type="SUPFAM" id="SSF54695">
    <property type="entry name" value="POZ domain"/>
    <property type="match status" value="1"/>
</dbReference>
<name>A0AA88XF92_PINIB</name>
<comment type="caution">
    <text evidence="6">The sequence shown here is derived from an EMBL/GenBank/DDBJ whole genome shotgun (WGS) entry which is preliminary data.</text>
</comment>
<feature type="compositionally biased region" description="Low complexity" evidence="3">
    <location>
        <begin position="264"/>
        <end position="277"/>
    </location>
</feature>
<dbReference type="Proteomes" id="UP001186944">
    <property type="component" value="Unassembled WGS sequence"/>
</dbReference>
<dbReference type="AlphaFoldDB" id="A0AA88XF92"/>
<evidence type="ECO:0000256" key="2">
    <source>
        <dbReference type="ARBA" id="ARBA00022490"/>
    </source>
</evidence>
<keyword evidence="7" id="KW-1185">Reference proteome</keyword>
<comment type="subcellular location">
    <subcellularLocation>
        <location evidence="1">Cytoplasm</location>
    </subcellularLocation>
</comment>
<dbReference type="Pfam" id="PF08005">
    <property type="entry name" value="PHR"/>
    <property type="match status" value="1"/>
</dbReference>
<dbReference type="Gene3D" id="2.60.120.820">
    <property type="entry name" value="PHR domain"/>
    <property type="match status" value="1"/>
</dbReference>
<protein>
    <recommendedName>
        <fullName evidence="8">BTB domain-containing protein</fullName>
    </recommendedName>
</protein>
<gene>
    <name evidence="6" type="ORF">FSP39_010816</name>
</gene>
<dbReference type="InterPro" id="IPR012983">
    <property type="entry name" value="PHR"/>
</dbReference>
<dbReference type="InterPro" id="IPR011705">
    <property type="entry name" value="BACK"/>
</dbReference>
<dbReference type="InterPro" id="IPR011333">
    <property type="entry name" value="SKP1/BTB/POZ_sf"/>
</dbReference>
<dbReference type="EMBL" id="VSWD01000013">
    <property type="protein sequence ID" value="KAK3084265.1"/>
    <property type="molecule type" value="Genomic_DNA"/>
</dbReference>
<evidence type="ECO:0000256" key="1">
    <source>
        <dbReference type="ARBA" id="ARBA00004496"/>
    </source>
</evidence>
<evidence type="ECO:0000256" key="3">
    <source>
        <dbReference type="SAM" id="MobiDB-lite"/>
    </source>
</evidence>
<dbReference type="InterPro" id="IPR000210">
    <property type="entry name" value="BTB/POZ_dom"/>
</dbReference>
<feature type="domain" description="BACK" evidence="5">
    <location>
        <begin position="125"/>
        <end position="236"/>
    </location>
</feature>
<organism evidence="6 7">
    <name type="scientific">Pinctada imbricata</name>
    <name type="common">Atlantic pearl-oyster</name>
    <name type="synonym">Pinctada martensii</name>
    <dbReference type="NCBI Taxonomy" id="66713"/>
    <lineage>
        <taxon>Eukaryota</taxon>
        <taxon>Metazoa</taxon>
        <taxon>Spiralia</taxon>
        <taxon>Lophotrochozoa</taxon>
        <taxon>Mollusca</taxon>
        <taxon>Bivalvia</taxon>
        <taxon>Autobranchia</taxon>
        <taxon>Pteriomorphia</taxon>
        <taxon>Pterioida</taxon>
        <taxon>Pterioidea</taxon>
        <taxon>Pteriidae</taxon>
        <taxon>Pinctada</taxon>
    </lineage>
</organism>
<sequence>MAEGGSGPVDWRQGKDVLQCNKYMLENGTGADVTLVVGKSKKAIKAHRSKALYDKLSTSSSAELQIPDVEPDIMDVLLKSMYYNMNKVTQVQASAVLAASLRYNLYDLAATSSEMVKDSITHDNVFSILAISYTNTNRTIKEKALEFIYKNSQRCFGSEHFKNLPMKCVEDLLKSDKINLKAERIYESVMNWAEAECLRQGRTPDVANKKTVCGAEILKAIRFVEMDAAYFMQNISRSGLLSPAEEIDIIHVILDPSKRQPQVTETSTASTSAATSSPPGDTEHQTSAKAIEMEEGPAAGTFTRSLSANMGSSAVEMESGDQPRSMMAISGAGAEKTLPPRSVIPGGPSPRPQGAHPVPHDVHLGVGRNGGQKIEIQRFKGVLSGKAYMRDNHDGISFISNRKIKLHGIYVYGSHQVRGKYNITIKILEDKVAPNDANIVLQKATPIKVVTKEIDTDGVTKQYLVEVNPPQVLKADILYTLDMLMKGPVSFYGRSGQDFVLDDDSGVMLSFAQYELALGGTNVEIGQLPGMVIEDIDF</sequence>
<evidence type="ECO:0000259" key="4">
    <source>
        <dbReference type="SMART" id="SM00225"/>
    </source>
</evidence>
<feature type="domain" description="BTB" evidence="4">
    <location>
        <begin position="31"/>
        <end position="120"/>
    </location>
</feature>
<dbReference type="GO" id="GO:0022008">
    <property type="term" value="P:neurogenesis"/>
    <property type="evidence" value="ECO:0007669"/>
    <property type="project" value="TreeGrafter"/>
</dbReference>
<dbReference type="Pfam" id="PF07707">
    <property type="entry name" value="BACK"/>
    <property type="match status" value="1"/>
</dbReference>
<dbReference type="InterPro" id="IPR038648">
    <property type="entry name" value="PHR_sf"/>
</dbReference>
<dbReference type="SMART" id="SM00875">
    <property type="entry name" value="BACK"/>
    <property type="match status" value="1"/>
</dbReference>
<dbReference type="Pfam" id="PF00651">
    <property type="entry name" value="BTB"/>
    <property type="match status" value="1"/>
</dbReference>
<proteinExistence type="predicted"/>